<gene>
    <name evidence="5" type="primary">spkB_7</name>
    <name evidence="5" type="ORF">E5S67_01906</name>
</gene>
<dbReference type="EMBL" id="SRRZ01000026">
    <property type="protein sequence ID" value="NQE34183.1"/>
    <property type="molecule type" value="Genomic_DNA"/>
</dbReference>
<evidence type="ECO:0000313" key="6">
    <source>
        <dbReference type="Proteomes" id="UP000702425"/>
    </source>
</evidence>
<keyword evidence="3" id="KW-0812">Transmembrane</keyword>
<keyword evidence="5" id="KW-0418">Kinase</keyword>
<dbReference type="PANTHER" id="PTHR24363:SF7">
    <property type="entry name" value="SERINE_THREONINE-PROTEIN KINASE-LIKE PROTEIN E"/>
    <property type="match status" value="1"/>
</dbReference>
<sequence>MSGQNIGDLSKEILADRYQCDRRLGKQAGRQTLLARDLKTQQQVVVKLLSFSSDFNWEDLKLFEREVETLKSLSHVAIPRYLDSFEIDTLNRKGFALVQSYIEAKSLQEYLSDGRTFSESEVKQLATALLDILAYLHQRQPPVIHRDIKPSNILLKNRSGNSVGEVYLVDFGAVQTLATQQGKTVTVVGTYGYMPPEQFGGRAVPASDLYGLGATLIALITKQHPADLPQKDLQIEFEQLTQLSPAFTNWLKWMTHPSLDRRPASVQIAKEVLEKPQQIHKYSLPLRQGKTVDTSSLFNNAIGISTGIGILAVGACAAIYSTFIIPVLGTIVGGLIGLFLGLLLGLGNGIIVGIVTRLWFFPLTNPKLHRQVLTAISILLCTSTSIVFFWIMNVIIEVIMGGSPIHDIHWDIIFLFAPSLIAGLSMGASSKSIARWYQIESGL</sequence>
<dbReference type="PANTHER" id="PTHR24363">
    <property type="entry name" value="SERINE/THREONINE PROTEIN KINASE"/>
    <property type="match status" value="1"/>
</dbReference>
<keyword evidence="2" id="KW-0067">ATP-binding</keyword>
<dbReference type="InterPro" id="IPR000719">
    <property type="entry name" value="Prot_kinase_dom"/>
</dbReference>
<dbReference type="InterPro" id="IPR011009">
    <property type="entry name" value="Kinase-like_dom_sf"/>
</dbReference>
<keyword evidence="1" id="KW-0547">Nucleotide-binding</keyword>
<keyword evidence="3" id="KW-1133">Transmembrane helix</keyword>
<feature type="transmembrane region" description="Helical" evidence="3">
    <location>
        <begin position="331"/>
        <end position="360"/>
    </location>
</feature>
<evidence type="ECO:0000256" key="1">
    <source>
        <dbReference type="ARBA" id="ARBA00022741"/>
    </source>
</evidence>
<dbReference type="Gene3D" id="1.10.510.10">
    <property type="entry name" value="Transferase(Phosphotransferase) domain 1"/>
    <property type="match status" value="1"/>
</dbReference>
<organism evidence="5 6">
    <name type="scientific">Microcoleus asticus IPMA8</name>
    <dbReference type="NCBI Taxonomy" id="2563858"/>
    <lineage>
        <taxon>Bacteria</taxon>
        <taxon>Bacillati</taxon>
        <taxon>Cyanobacteriota</taxon>
        <taxon>Cyanophyceae</taxon>
        <taxon>Oscillatoriophycideae</taxon>
        <taxon>Oscillatoriales</taxon>
        <taxon>Microcoleaceae</taxon>
        <taxon>Microcoleus</taxon>
        <taxon>Microcoleus asticus</taxon>
    </lineage>
</organism>
<dbReference type="SMART" id="SM00220">
    <property type="entry name" value="S_TKc"/>
    <property type="match status" value="1"/>
</dbReference>
<dbReference type="RefSeq" id="WP_172186796.1">
    <property type="nucleotide sequence ID" value="NZ_CAWPPK010000179.1"/>
</dbReference>
<dbReference type="Proteomes" id="UP000702425">
    <property type="component" value="Unassembled WGS sequence"/>
</dbReference>
<feature type="transmembrane region" description="Helical" evidence="3">
    <location>
        <begin position="408"/>
        <end position="428"/>
    </location>
</feature>
<protein>
    <submittedName>
        <fullName evidence="5">Serine/threonine-protein kinase B</fullName>
        <ecNumber evidence="5">2.7.11.1</ecNumber>
    </submittedName>
</protein>
<accession>A0ABX2CX31</accession>
<keyword evidence="5" id="KW-0808">Transferase</keyword>
<comment type="caution">
    <text evidence="5">The sequence shown here is derived from an EMBL/GenBank/DDBJ whole genome shotgun (WGS) entry which is preliminary data.</text>
</comment>
<feature type="domain" description="Protein kinase" evidence="4">
    <location>
        <begin position="18"/>
        <end position="283"/>
    </location>
</feature>
<reference evidence="5 6" key="1">
    <citation type="journal article" date="2020" name="Sci. Rep.">
        <title>A novel cyanobacterial geosmin producer, revising GeoA distribution and dispersion patterns in Bacteria.</title>
        <authorList>
            <person name="Churro C."/>
            <person name="Semedo-Aguiar A.P."/>
            <person name="Silva A.D."/>
            <person name="Pereira-Leal J.B."/>
            <person name="Leite R.B."/>
        </authorList>
    </citation>
    <scope>NUCLEOTIDE SEQUENCE [LARGE SCALE GENOMIC DNA]</scope>
    <source>
        <strain evidence="5 6">IPMA8</strain>
    </source>
</reference>
<evidence type="ECO:0000259" key="4">
    <source>
        <dbReference type="PROSITE" id="PS50011"/>
    </source>
</evidence>
<keyword evidence="6" id="KW-1185">Reference proteome</keyword>
<keyword evidence="3" id="KW-0472">Membrane</keyword>
<dbReference type="Pfam" id="PF00069">
    <property type="entry name" value="Pkinase"/>
    <property type="match status" value="1"/>
</dbReference>
<dbReference type="SUPFAM" id="SSF56112">
    <property type="entry name" value="Protein kinase-like (PK-like)"/>
    <property type="match status" value="1"/>
</dbReference>
<dbReference type="PROSITE" id="PS00108">
    <property type="entry name" value="PROTEIN_KINASE_ST"/>
    <property type="match status" value="1"/>
</dbReference>
<feature type="transmembrane region" description="Helical" evidence="3">
    <location>
        <begin position="297"/>
        <end position="325"/>
    </location>
</feature>
<evidence type="ECO:0000256" key="3">
    <source>
        <dbReference type="SAM" id="Phobius"/>
    </source>
</evidence>
<dbReference type="InterPro" id="IPR008271">
    <property type="entry name" value="Ser/Thr_kinase_AS"/>
</dbReference>
<dbReference type="GO" id="GO:0004674">
    <property type="term" value="F:protein serine/threonine kinase activity"/>
    <property type="evidence" value="ECO:0007669"/>
    <property type="project" value="UniProtKB-EC"/>
</dbReference>
<evidence type="ECO:0000256" key="2">
    <source>
        <dbReference type="ARBA" id="ARBA00022840"/>
    </source>
</evidence>
<evidence type="ECO:0000313" key="5">
    <source>
        <dbReference type="EMBL" id="NQE34183.1"/>
    </source>
</evidence>
<feature type="transmembrane region" description="Helical" evidence="3">
    <location>
        <begin position="372"/>
        <end position="396"/>
    </location>
</feature>
<dbReference type="EC" id="2.7.11.1" evidence="5"/>
<dbReference type="CDD" id="cd14014">
    <property type="entry name" value="STKc_PknB_like"/>
    <property type="match status" value="1"/>
</dbReference>
<proteinExistence type="predicted"/>
<name>A0ABX2CX31_9CYAN</name>
<dbReference type="PROSITE" id="PS50011">
    <property type="entry name" value="PROTEIN_KINASE_DOM"/>
    <property type="match status" value="1"/>
</dbReference>